<proteinExistence type="predicted"/>
<evidence type="ECO:0000313" key="1">
    <source>
        <dbReference type="EMBL" id="HJG28448.1"/>
    </source>
</evidence>
<dbReference type="AlphaFoldDB" id="A0A921IMD1"/>
<comment type="caution">
    <text evidence="1">The sequence shown here is derived from an EMBL/GenBank/DDBJ whole genome shotgun (WGS) entry which is preliminary data.</text>
</comment>
<accession>A0A921IMD1</accession>
<reference evidence="1" key="1">
    <citation type="journal article" date="2021" name="PeerJ">
        <title>Extensive microbial diversity within the chicken gut microbiome revealed by metagenomics and culture.</title>
        <authorList>
            <person name="Gilroy R."/>
            <person name="Ravi A."/>
            <person name="Getino M."/>
            <person name="Pursley I."/>
            <person name="Horton D.L."/>
            <person name="Alikhan N.F."/>
            <person name="Baker D."/>
            <person name="Gharbi K."/>
            <person name="Hall N."/>
            <person name="Watson M."/>
            <person name="Adriaenssens E.M."/>
            <person name="Foster-Nyarko E."/>
            <person name="Jarju S."/>
            <person name="Secka A."/>
            <person name="Antonio M."/>
            <person name="Oren A."/>
            <person name="Chaudhuri R.R."/>
            <person name="La Ragione R."/>
            <person name="Hildebrand F."/>
            <person name="Pallen M.J."/>
        </authorList>
    </citation>
    <scope>NUCLEOTIDE SEQUENCE</scope>
    <source>
        <strain evidence="1">ChiBcec21-2208</strain>
    </source>
</reference>
<reference evidence="1" key="2">
    <citation type="submission" date="2021-09" db="EMBL/GenBank/DDBJ databases">
        <authorList>
            <person name="Gilroy R."/>
        </authorList>
    </citation>
    <scope>NUCLEOTIDE SEQUENCE</scope>
    <source>
        <strain evidence="1">ChiBcec21-2208</strain>
    </source>
</reference>
<protein>
    <submittedName>
        <fullName evidence="1">DUF6076 domain-containing protein</fullName>
    </submittedName>
</protein>
<organism evidence="1 2">
    <name type="scientific">Subdoligranulum variabile</name>
    <dbReference type="NCBI Taxonomy" id="214851"/>
    <lineage>
        <taxon>Bacteria</taxon>
        <taxon>Bacillati</taxon>
        <taxon>Bacillota</taxon>
        <taxon>Clostridia</taxon>
        <taxon>Eubacteriales</taxon>
        <taxon>Oscillospiraceae</taxon>
        <taxon>Subdoligranulum</taxon>
    </lineage>
</organism>
<sequence>MNHDAVDYFRVDFTPDESIVGGKYYPLGTFAAEALECGLNVSEEIHRSLKRFQEEFQVFLAARDPSSAATALHAMRQLWKVLEELPLYNKLLAGDNRMSALIPYLRGHPDILDEMLTPGTPRNEAYTRWMGKLERLEDELRAFVRNTNWMLEEFFQELPTRRRQDYIKAYAGYRSVMEEAMNQKKDREDEGEEWEDSTVDLDTVSFSYPVNISLVPVKESKSHRLTLAEQMTFESLTSFLYMDLYKGMAAGNLPRRCAHCRRWFLAVGGYDTRYCDRVVPGTGGKTCRKVGAHEREKEKQKTETASREYSRIYNRLKARKRRGRITTDEWNRQVVQAQELKDAFLAKQITQQEYVRKLEEL</sequence>
<dbReference type="Proteomes" id="UP000782880">
    <property type="component" value="Unassembled WGS sequence"/>
</dbReference>
<evidence type="ECO:0000313" key="2">
    <source>
        <dbReference type="Proteomes" id="UP000782880"/>
    </source>
</evidence>
<gene>
    <name evidence="1" type="ORF">K8V20_07370</name>
</gene>
<name>A0A921IMD1_9FIRM</name>
<dbReference type="EMBL" id="DYVE01000189">
    <property type="protein sequence ID" value="HJG28448.1"/>
    <property type="molecule type" value="Genomic_DNA"/>
</dbReference>
<dbReference type="InterPro" id="IPR045722">
    <property type="entry name" value="DUF6076"/>
</dbReference>
<dbReference type="Pfam" id="PF19553">
    <property type="entry name" value="DUF6076"/>
    <property type="match status" value="1"/>
</dbReference>